<accession>A0A7I9ZVQ3</accession>
<dbReference type="Gene3D" id="1.10.720.10">
    <property type="match status" value="1"/>
</dbReference>
<dbReference type="Proteomes" id="UP000465304">
    <property type="component" value="Unassembled WGS sequence"/>
</dbReference>
<dbReference type="Pfam" id="PF07498">
    <property type="entry name" value="Rho_N"/>
    <property type="match status" value="1"/>
</dbReference>
<comment type="caution">
    <text evidence="2">The sequence shown here is derived from an EMBL/GenBank/DDBJ whole genome shotgun (WGS) entry which is preliminary data.</text>
</comment>
<dbReference type="InterPro" id="IPR011112">
    <property type="entry name" value="Rho-like_N"/>
</dbReference>
<evidence type="ECO:0000259" key="1">
    <source>
        <dbReference type="Pfam" id="PF07498"/>
    </source>
</evidence>
<protein>
    <recommendedName>
        <fullName evidence="1">Rho termination factor-like N-terminal domain-containing protein</fullName>
    </recommendedName>
</protein>
<evidence type="ECO:0000313" key="3">
    <source>
        <dbReference type="Proteomes" id="UP000465304"/>
    </source>
</evidence>
<organism evidence="2 3">
    <name type="scientific">Mycolicibacterium hippocampi</name>
    <dbReference type="NCBI Taxonomy" id="659824"/>
    <lineage>
        <taxon>Bacteria</taxon>
        <taxon>Bacillati</taxon>
        <taxon>Actinomycetota</taxon>
        <taxon>Actinomycetes</taxon>
        <taxon>Mycobacteriales</taxon>
        <taxon>Mycobacteriaceae</taxon>
        <taxon>Mycolicibacterium</taxon>
    </lineage>
</organism>
<evidence type="ECO:0000313" key="2">
    <source>
        <dbReference type="EMBL" id="GFH04873.1"/>
    </source>
</evidence>
<dbReference type="GO" id="GO:0006353">
    <property type="term" value="P:DNA-templated transcription termination"/>
    <property type="evidence" value="ECO:0007669"/>
    <property type="project" value="InterPro"/>
</dbReference>
<gene>
    <name evidence="2" type="ORF">MHIP_53560</name>
</gene>
<dbReference type="InterPro" id="IPR036269">
    <property type="entry name" value="Rho_N_sf"/>
</dbReference>
<reference evidence="2 3" key="1">
    <citation type="journal article" date="2019" name="Emerg. Microbes Infect.">
        <title>Comprehensive subspecies identification of 175 nontuberculous mycobacteria species based on 7547 genomic profiles.</title>
        <authorList>
            <person name="Matsumoto Y."/>
            <person name="Kinjo T."/>
            <person name="Motooka D."/>
            <person name="Nabeya D."/>
            <person name="Jung N."/>
            <person name="Uechi K."/>
            <person name="Horii T."/>
            <person name="Iida T."/>
            <person name="Fujita J."/>
            <person name="Nakamura S."/>
        </authorList>
    </citation>
    <scope>NUCLEOTIDE SEQUENCE [LARGE SCALE GENOMIC DNA]</scope>
    <source>
        <strain evidence="2 3">JCM 30996</strain>
    </source>
</reference>
<sequence length="58" mass="6604">MVMAPATRTRPVAGRRGADSSSYYNWTVRQLKSRAKELGMTGYSTLSKEDLIFKLRYS</sequence>
<proteinExistence type="predicted"/>
<keyword evidence="3" id="KW-1185">Reference proteome</keyword>
<name>A0A7I9ZVQ3_9MYCO</name>
<feature type="domain" description="Rho termination factor-like N-terminal" evidence="1">
    <location>
        <begin position="27"/>
        <end position="55"/>
    </location>
</feature>
<dbReference type="EMBL" id="BLLB01000002">
    <property type="protein sequence ID" value="GFH04873.1"/>
    <property type="molecule type" value="Genomic_DNA"/>
</dbReference>
<dbReference type="SUPFAM" id="SSF68912">
    <property type="entry name" value="Rho N-terminal domain-like"/>
    <property type="match status" value="1"/>
</dbReference>
<dbReference type="AlphaFoldDB" id="A0A7I9ZVQ3"/>